<keyword evidence="2" id="KW-1185">Reference proteome</keyword>
<protein>
    <submittedName>
        <fullName evidence="1">Uncharacterized protein</fullName>
    </submittedName>
</protein>
<proteinExistence type="predicted"/>
<organism evidence="1 2">
    <name type="scientific">Avena sativa</name>
    <name type="common">Oat</name>
    <dbReference type="NCBI Taxonomy" id="4498"/>
    <lineage>
        <taxon>Eukaryota</taxon>
        <taxon>Viridiplantae</taxon>
        <taxon>Streptophyta</taxon>
        <taxon>Embryophyta</taxon>
        <taxon>Tracheophyta</taxon>
        <taxon>Spermatophyta</taxon>
        <taxon>Magnoliopsida</taxon>
        <taxon>Liliopsida</taxon>
        <taxon>Poales</taxon>
        <taxon>Poaceae</taxon>
        <taxon>BOP clade</taxon>
        <taxon>Pooideae</taxon>
        <taxon>Poodae</taxon>
        <taxon>Poeae</taxon>
        <taxon>Poeae Chloroplast Group 1 (Aveneae type)</taxon>
        <taxon>Aveninae</taxon>
        <taxon>Avena</taxon>
    </lineage>
</organism>
<evidence type="ECO:0000313" key="1">
    <source>
        <dbReference type="EnsemblPlants" id="AVESA.00010b.r2.6CG1122290.1.CDS.1"/>
    </source>
</evidence>
<name>A0ACD5ZBW5_AVESA</name>
<accession>A0ACD5ZBW5</accession>
<dbReference type="EnsemblPlants" id="AVESA.00010b.r2.6CG1122290.1">
    <property type="protein sequence ID" value="AVESA.00010b.r2.6CG1122290.1.CDS.1"/>
    <property type="gene ID" value="AVESA.00010b.r2.6CG1122290"/>
</dbReference>
<dbReference type="Proteomes" id="UP001732700">
    <property type="component" value="Chromosome 6C"/>
</dbReference>
<sequence length="271" mass="30302">MSEVWALPKPDRIVNTGSEWLFDLLAKVPEETKNMIIMLCWRVWQLRNDVMHAKSIPPTEVTKRFLCSYFDSLFQIRQQSITEIFKGKRPCVTVVSPAGDNSLPISAPWPKPAPGWVALSVDGSFHEDGSAGSGMVLRNHDGVVIFSAYRHLFHCNDALEAEISALMEGLKLAHQWSDDPIVIQSDSALALAAVRDKTCNRSVHGHLHEEVKRLINLRDVILVKLKRDQNRVAHSLANLGRIGGSTACWVHHSPDCITELLLADCNPMIEE</sequence>
<evidence type="ECO:0000313" key="2">
    <source>
        <dbReference type="Proteomes" id="UP001732700"/>
    </source>
</evidence>
<reference evidence="1" key="2">
    <citation type="submission" date="2025-09" db="UniProtKB">
        <authorList>
            <consortium name="EnsemblPlants"/>
        </authorList>
    </citation>
    <scope>IDENTIFICATION</scope>
</reference>
<reference evidence="1" key="1">
    <citation type="submission" date="2021-05" db="EMBL/GenBank/DDBJ databases">
        <authorList>
            <person name="Scholz U."/>
            <person name="Mascher M."/>
            <person name="Fiebig A."/>
        </authorList>
    </citation>
    <scope>NUCLEOTIDE SEQUENCE [LARGE SCALE GENOMIC DNA]</scope>
</reference>